<proteinExistence type="predicted"/>
<name>A0ABP9R375_9PSEU</name>
<dbReference type="RefSeq" id="WP_346055112.1">
    <property type="nucleotide sequence ID" value="NZ_BAABIB010000092.1"/>
</dbReference>
<comment type="caution">
    <text evidence="2">The sequence shown here is derived from an EMBL/GenBank/DDBJ whole genome shotgun (WGS) entry which is preliminary data.</text>
</comment>
<keyword evidence="1" id="KW-0732">Signal</keyword>
<dbReference type="Pfam" id="PF12079">
    <property type="entry name" value="DUF3558"/>
    <property type="match status" value="1"/>
</dbReference>
<accession>A0ABP9R375</accession>
<organism evidence="2 3">
    <name type="scientific">Amycolatopsis dongchuanensis</name>
    <dbReference type="NCBI Taxonomy" id="1070866"/>
    <lineage>
        <taxon>Bacteria</taxon>
        <taxon>Bacillati</taxon>
        <taxon>Actinomycetota</taxon>
        <taxon>Actinomycetes</taxon>
        <taxon>Pseudonocardiales</taxon>
        <taxon>Pseudonocardiaceae</taxon>
        <taxon>Amycolatopsis</taxon>
    </lineage>
</organism>
<dbReference type="EMBL" id="BAABIB010000092">
    <property type="protein sequence ID" value="GAA5171169.1"/>
    <property type="molecule type" value="Genomic_DNA"/>
</dbReference>
<evidence type="ECO:0000256" key="1">
    <source>
        <dbReference type="SAM" id="SignalP"/>
    </source>
</evidence>
<keyword evidence="3" id="KW-1185">Reference proteome</keyword>
<dbReference type="InterPro" id="IPR024520">
    <property type="entry name" value="DUF3558"/>
</dbReference>
<sequence length="194" mass="19486">MRRWAPLAAARVAAAPLAAAAVAAAAVLLAGCSSEEPGRALPATSAPGSSSPVAQNALGSFNPCEALTKQDLDRYRVQGPGRTDDPPSGAAAWCRWTGRASDSASMVFGLTVRPQQGLADLTRTVGQLSDGTVNGRPARRLAGETGGSCTVALAVSAGSRVDVSAVGTTEVAEACTVASDLANIIEPKLPPYSG</sequence>
<feature type="chain" id="PRO_5046416959" evidence="1">
    <location>
        <begin position="21"/>
        <end position="194"/>
    </location>
</feature>
<reference evidence="3" key="1">
    <citation type="journal article" date="2019" name="Int. J. Syst. Evol. Microbiol.">
        <title>The Global Catalogue of Microorganisms (GCM) 10K type strain sequencing project: providing services to taxonomists for standard genome sequencing and annotation.</title>
        <authorList>
            <consortium name="The Broad Institute Genomics Platform"/>
            <consortium name="The Broad Institute Genome Sequencing Center for Infectious Disease"/>
            <person name="Wu L."/>
            <person name="Ma J."/>
        </authorList>
    </citation>
    <scope>NUCLEOTIDE SEQUENCE [LARGE SCALE GENOMIC DNA]</scope>
    <source>
        <strain evidence="3">JCM 18054</strain>
    </source>
</reference>
<dbReference type="PROSITE" id="PS51257">
    <property type="entry name" value="PROKAR_LIPOPROTEIN"/>
    <property type="match status" value="1"/>
</dbReference>
<dbReference type="Proteomes" id="UP001500192">
    <property type="component" value="Unassembled WGS sequence"/>
</dbReference>
<feature type="signal peptide" evidence="1">
    <location>
        <begin position="1"/>
        <end position="20"/>
    </location>
</feature>
<gene>
    <name evidence="2" type="ORF">GCM10023214_50870</name>
</gene>
<protein>
    <submittedName>
        <fullName evidence="2">DUF3558 domain-containing protein</fullName>
    </submittedName>
</protein>
<evidence type="ECO:0000313" key="3">
    <source>
        <dbReference type="Proteomes" id="UP001500192"/>
    </source>
</evidence>
<evidence type="ECO:0000313" key="2">
    <source>
        <dbReference type="EMBL" id="GAA5171169.1"/>
    </source>
</evidence>